<gene>
    <name evidence="1" type="ORF">ADZ36_09525</name>
</gene>
<keyword evidence="2" id="KW-1185">Reference proteome</keyword>
<evidence type="ECO:0000313" key="1">
    <source>
        <dbReference type="EMBL" id="KNE82661.1"/>
    </source>
</evidence>
<accession>A0ACC4WDN0</accession>
<evidence type="ECO:0000313" key="2">
    <source>
        <dbReference type="Proteomes" id="UP000037185"/>
    </source>
</evidence>
<name>A0ACC4WDN0_STRFR</name>
<protein>
    <submittedName>
        <fullName evidence="1">Uncharacterized protein</fullName>
    </submittedName>
</protein>
<proteinExistence type="predicted"/>
<comment type="caution">
    <text evidence="1">The sequence shown here is derived from an EMBL/GenBank/DDBJ whole genome shotgun (WGS) entry which is preliminary data.</text>
</comment>
<reference evidence="1" key="1">
    <citation type="submission" date="2015-07" db="EMBL/GenBank/DDBJ databases">
        <title>Draft genome sequence of Streptomyces fradiae, a resistant strain to nitron-oligomycin.</title>
        <authorList>
            <person name="Vatlin A.A."/>
            <person name="Bekker O.B."/>
            <person name="Danilenko V.N."/>
        </authorList>
    </citation>
    <scope>NUCLEOTIDE SEQUENCE</scope>
    <source>
        <strain evidence="1">Olg1-1</strain>
    </source>
</reference>
<sequence>MALDLSELRSGFDRYVRAVLDPELSGEERRIDLKHMRFWYPYYADVVTDVAELRKPRVEKRTLKVINSQSQIDYEPYADDQIVADLKAAQETILLNLPRIPADRNIPYKKGSRYLPDKYAAVLVAHLRMHWDYLEKLTQKEK</sequence>
<organism evidence="1 2">
    <name type="scientific">Streptomyces fradiae</name>
    <name type="common">Streptomyces roseoflavus</name>
    <dbReference type="NCBI Taxonomy" id="1906"/>
    <lineage>
        <taxon>Bacteria</taxon>
        <taxon>Bacillati</taxon>
        <taxon>Actinomycetota</taxon>
        <taxon>Actinomycetes</taxon>
        <taxon>Kitasatosporales</taxon>
        <taxon>Streptomycetaceae</taxon>
        <taxon>Streptomyces</taxon>
    </lineage>
</organism>
<dbReference type="EMBL" id="LGSP01000013">
    <property type="protein sequence ID" value="KNE82661.1"/>
    <property type="molecule type" value="Genomic_DNA"/>
</dbReference>
<dbReference type="Proteomes" id="UP000037185">
    <property type="component" value="Unassembled WGS sequence"/>
</dbReference>